<dbReference type="EMBL" id="UINC01205950">
    <property type="protein sequence ID" value="SVE27355.1"/>
    <property type="molecule type" value="Genomic_DNA"/>
</dbReference>
<feature type="non-terminal residue" evidence="1">
    <location>
        <position position="65"/>
    </location>
</feature>
<evidence type="ECO:0008006" key="2">
    <source>
        <dbReference type="Google" id="ProtNLM"/>
    </source>
</evidence>
<organism evidence="1">
    <name type="scientific">marine metagenome</name>
    <dbReference type="NCBI Taxonomy" id="408172"/>
    <lineage>
        <taxon>unclassified sequences</taxon>
        <taxon>metagenomes</taxon>
        <taxon>ecological metagenomes</taxon>
    </lineage>
</organism>
<protein>
    <recommendedName>
        <fullName evidence="2">Phospholipase/carboxylesterase/thioesterase domain-containing protein</fullName>
    </recommendedName>
</protein>
<dbReference type="AlphaFoldDB" id="A0A383C6V7"/>
<reference evidence="1" key="1">
    <citation type="submission" date="2018-05" db="EMBL/GenBank/DDBJ databases">
        <authorList>
            <person name="Lanie J.A."/>
            <person name="Ng W.-L."/>
            <person name="Kazmierczak K.M."/>
            <person name="Andrzejewski T.M."/>
            <person name="Davidsen T.M."/>
            <person name="Wayne K.J."/>
            <person name="Tettelin H."/>
            <person name="Glass J.I."/>
            <person name="Rusch D."/>
            <person name="Podicherti R."/>
            <person name="Tsui H.-C.T."/>
            <person name="Winkler M.E."/>
        </authorList>
    </citation>
    <scope>NUCLEOTIDE SEQUENCE</scope>
</reference>
<proteinExistence type="predicted"/>
<evidence type="ECO:0000313" key="1">
    <source>
        <dbReference type="EMBL" id="SVE27355.1"/>
    </source>
</evidence>
<name>A0A383C6V7_9ZZZZ</name>
<accession>A0A383C6V7</accession>
<sequence>MTITKSNGALSVSIHTVKATTHGRYLVCLPATSVAAPVLVGFHGYGEHADRLLSEMSLIPGAENW</sequence>
<gene>
    <name evidence="1" type="ORF">METZ01_LOCUS480209</name>
</gene>